<dbReference type="OrthoDB" id="5566853at2759"/>
<dbReference type="EMBL" id="OOIN01000037">
    <property type="protein sequence ID" value="SPO31211.1"/>
    <property type="molecule type" value="Genomic_DNA"/>
</dbReference>
<keyword evidence="11" id="KW-0995">Kinetochore</keyword>
<evidence type="ECO:0000256" key="13">
    <source>
        <dbReference type="ARBA" id="ARBA00023242"/>
    </source>
</evidence>
<keyword evidence="19" id="KW-1185">Reference proteome</keyword>
<evidence type="ECO:0000256" key="5">
    <source>
        <dbReference type="ARBA" id="ARBA00020261"/>
    </source>
</evidence>
<evidence type="ECO:0000256" key="8">
    <source>
        <dbReference type="ARBA" id="ARBA00022618"/>
    </source>
</evidence>
<evidence type="ECO:0000256" key="6">
    <source>
        <dbReference type="ARBA" id="ARBA00022454"/>
    </source>
</evidence>
<dbReference type="GO" id="GO:0051301">
    <property type="term" value="P:cell division"/>
    <property type="evidence" value="ECO:0007669"/>
    <property type="project" value="UniProtKB-KW"/>
</dbReference>
<evidence type="ECO:0000313" key="19">
    <source>
        <dbReference type="Proteomes" id="UP000324022"/>
    </source>
</evidence>
<evidence type="ECO:0000256" key="16">
    <source>
        <dbReference type="ARBA" id="ARBA00030566"/>
    </source>
</evidence>
<dbReference type="GO" id="GO:0042729">
    <property type="term" value="C:DASH complex"/>
    <property type="evidence" value="ECO:0007669"/>
    <property type="project" value="InterPro"/>
</dbReference>
<evidence type="ECO:0000256" key="9">
    <source>
        <dbReference type="ARBA" id="ARBA00022701"/>
    </source>
</evidence>
<dbReference type="PANTHER" id="PTHR28025:SF1">
    <property type="entry name" value="DASH COMPLEX SUBUNIT DAD1"/>
    <property type="match status" value="1"/>
</dbReference>
<keyword evidence="9" id="KW-0493">Microtubule</keyword>
<name>A0A5C3EP03_9BASI</name>
<dbReference type="PANTHER" id="PTHR28025">
    <property type="entry name" value="DASH COMPLEX SUBUNIT DAD1"/>
    <property type="match status" value="1"/>
</dbReference>
<dbReference type="GO" id="GO:0044732">
    <property type="term" value="C:mitotic spindle pole body"/>
    <property type="evidence" value="ECO:0007669"/>
    <property type="project" value="TreeGrafter"/>
</dbReference>
<accession>A0A5C3EP03</accession>
<evidence type="ECO:0000256" key="1">
    <source>
        <dbReference type="ARBA" id="ARBA00004123"/>
    </source>
</evidence>
<keyword evidence="15" id="KW-0137">Centromere</keyword>
<dbReference type="GO" id="GO:0005876">
    <property type="term" value="C:spindle microtubule"/>
    <property type="evidence" value="ECO:0007669"/>
    <property type="project" value="TreeGrafter"/>
</dbReference>
<dbReference type="GO" id="GO:0051010">
    <property type="term" value="F:microtubule plus-end binding"/>
    <property type="evidence" value="ECO:0007669"/>
    <property type="project" value="TreeGrafter"/>
</dbReference>
<gene>
    <name evidence="18" type="ORF">UTRI_05989_B</name>
</gene>
<keyword evidence="6" id="KW-0158">Chromosome</keyword>
<keyword evidence="14" id="KW-0131">Cell cycle</keyword>
<keyword evidence="7" id="KW-0963">Cytoplasm</keyword>
<evidence type="ECO:0000256" key="12">
    <source>
        <dbReference type="ARBA" id="ARBA00023212"/>
    </source>
</evidence>
<keyword evidence="13" id="KW-0539">Nucleus</keyword>
<evidence type="ECO:0000313" key="18">
    <source>
        <dbReference type="EMBL" id="SPO31211.1"/>
    </source>
</evidence>
<evidence type="ECO:0000256" key="3">
    <source>
        <dbReference type="ARBA" id="ARBA00004629"/>
    </source>
</evidence>
<dbReference type="AlphaFoldDB" id="A0A5C3EP03"/>
<evidence type="ECO:0000256" key="17">
    <source>
        <dbReference type="SAM" id="MobiDB-lite"/>
    </source>
</evidence>
<keyword evidence="12" id="KW-0206">Cytoskeleton</keyword>
<comment type="subcellular location">
    <subcellularLocation>
        <location evidence="3">Chromosome</location>
        <location evidence="3">Centromere</location>
        <location evidence="3">Kinetochore</location>
    </subcellularLocation>
    <subcellularLocation>
        <location evidence="2">Cytoplasm</location>
        <location evidence="2">Cytoskeleton</location>
        <location evidence="2">Spindle</location>
    </subcellularLocation>
    <subcellularLocation>
        <location evidence="1">Nucleus</location>
    </subcellularLocation>
</comment>
<keyword evidence="8" id="KW-0132">Cell division</keyword>
<protein>
    <recommendedName>
        <fullName evidence="5">DASH complex subunit DAD1</fullName>
    </recommendedName>
    <alternativeName>
        <fullName evidence="16">Outer kinetochore protein DAD1</fullName>
    </alternativeName>
</protein>
<feature type="region of interest" description="Disordered" evidence="17">
    <location>
        <begin position="1"/>
        <end position="20"/>
    </location>
</feature>
<proteinExistence type="inferred from homology"/>
<evidence type="ECO:0000256" key="2">
    <source>
        <dbReference type="ARBA" id="ARBA00004186"/>
    </source>
</evidence>
<organism evidence="18 19">
    <name type="scientific">Ustilago trichophora</name>
    <dbReference type="NCBI Taxonomy" id="86804"/>
    <lineage>
        <taxon>Eukaryota</taxon>
        <taxon>Fungi</taxon>
        <taxon>Dikarya</taxon>
        <taxon>Basidiomycota</taxon>
        <taxon>Ustilaginomycotina</taxon>
        <taxon>Ustilaginomycetes</taxon>
        <taxon>Ustilaginales</taxon>
        <taxon>Ustilaginaceae</taxon>
        <taxon>Ustilago</taxon>
    </lineage>
</organism>
<evidence type="ECO:0000256" key="15">
    <source>
        <dbReference type="ARBA" id="ARBA00023328"/>
    </source>
</evidence>
<dbReference type="Proteomes" id="UP000324022">
    <property type="component" value="Unassembled WGS sequence"/>
</dbReference>
<dbReference type="InterPro" id="IPR013958">
    <property type="entry name" value="DASH_Dad1"/>
</dbReference>
<evidence type="ECO:0000256" key="7">
    <source>
        <dbReference type="ARBA" id="ARBA00022490"/>
    </source>
</evidence>
<evidence type="ECO:0000256" key="10">
    <source>
        <dbReference type="ARBA" id="ARBA00022776"/>
    </source>
</evidence>
<evidence type="ECO:0000256" key="14">
    <source>
        <dbReference type="ARBA" id="ARBA00023306"/>
    </source>
</evidence>
<evidence type="ECO:0000256" key="4">
    <source>
        <dbReference type="ARBA" id="ARBA00010146"/>
    </source>
</evidence>
<evidence type="ECO:0000256" key="11">
    <source>
        <dbReference type="ARBA" id="ARBA00022838"/>
    </source>
</evidence>
<comment type="similarity">
    <text evidence="4">Belongs to the DASH complex DAD1 family.</text>
</comment>
<sequence length="164" mass="17115">MMSDHQSTYEESVGGGGDAGFFERERNRLIQDISKGVESILGNANDLNRKLEESISVGKEFHPISELWSKFEKIMVASGIPNLYPQSVASSLAPTGSGGEGANGAGNGGEDVIADVVAATTPKRKSSNQDGTADTEGNLDGIRFETNQSTLPPGVAPGGGRIYA</sequence>
<dbReference type="GO" id="GO:0072686">
    <property type="term" value="C:mitotic spindle"/>
    <property type="evidence" value="ECO:0007669"/>
    <property type="project" value="InterPro"/>
</dbReference>
<feature type="compositionally biased region" description="Polar residues" evidence="17">
    <location>
        <begin position="1"/>
        <end position="10"/>
    </location>
</feature>
<dbReference type="Pfam" id="PF08649">
    <property type="entry name" value="DASH_Dad1"/>
    <property type="match status" value="1"/>
</dbReference>
<reference evidence="18 19" key="1">
    <citation type="submission" date="2018-03" db="EMBL/GenBank/DDBJ databases">
        <authorList>
            <person name="Guldener U."/>
        </authorList>
    </citation>
    <scope>NUCLEOTIDE SEQUENCE [LARGE SCALE GENOMIC DNA]</scope>
    <source>
        <strain evidence="18 19">NBRC100155</strain>
    </source>
</reference>
<feature type="region of interest" description="Disordered" evidence="17">
    <location>
        <begin position="121"/>
        <end position="164"/>
    </location>
</feature>
<keyword evidence="10" id="KW-0498">Mitosis</keyword>